<reference evidence="2 3" key="1">
    <citation type="journal article" date="2023" name="Environ Microbiome">
        <title>A coral-associated actinobacterium mitigates coral bleaching under heat stress.</title>
        <authorList>
            <person name="Li J."/>
            <person name="Zou Y."/>
            <person name="Li Q."/>
            <person name="Zhang J."/>
            <person name="Bourne D.G."/>
            <person name="Lyu Y."/>
            <person name="Liu C."/>
            <person name="Zhang S."/>
        </authorList>
    </citation>
    <scope>NUCLEOTIDE SEQUENCE [LARGE SCALE GENOMIC DNA]</scope>
    <source>
        <strain evidence="2 3">SCSIO 13291</strain>
    </source>
</reference>
<protein>
    <submittedName>
        <fullName evidence="2">Uncharacterized protein</fullName>
    </submittedName>
</protein>
<evidence type="ECO:0000313" key="2">
    <source>
        <dbReference type="EMBL" id="WZW98787.1"/>
    </source>
</evidence>
<keyword evidence="1" id="KW-0472">Membrane</keyword>
<evidence type="ECO:0000313" key="3">
    <source>
        <dbReference type="Proteomes" id="UP001434337"/>
    </source>
</evidence>
<dbReference type="Proteomes" id="UP001434337">
    <property type="component" value="Chromosome"/>
</dbReference>
<gene>
    <name evidence="2" type="ORF">PCC79_00850</name>
</gene>
<name>A0ABZ3C9B7_9ACTN</name>
<keyword evidence="3" id="KW-1185">Reference proteome</keyword>
<accession>A0ABZ3C9B7</accession>
<keyword evidence="1" id="KW-0812">Transmembrane</keyword>
<proteinExistence type="predicted"/>
<dbReference type="RefSeq" id="WP_232548665.1">
    <property type="nucleotide sequence ID" value="NZ_CP115965.1"/>
</dbReference>
<sequence length="133" mass="13998">MPMPRLPHPHLIALRSGVTVALSCLLGQAGWASAFLGGQAQFRPYHVWGAWVTLAVCVANALVYVALRRSAGPVNLTLAVALAAAVGIQVALGETHQVSLHIFVGVLIVMLGTALTSWTYRHTLPDADAPARA</sequence>
<organism evidence="2 3">
    <name type="scientific">Propioniciclava soli</name>
    <dbReference type="NCBI Taxonomy" id="2775081"/>
    <lineage>
        <taxon>Bacteria</taxon>
        <taxon>Bacillati</taxon>
        <taxon>Actinomycetota</taxon>
        <taxon>Actinomycetes</taxon>
        <taxon>Propionibacteriales</taxon>
        <taxon>Propionibacteriaceae</taxon>
        <taxon>Propioniciclava</taxon>
    </lineage>
</organism>
<feature type="transmembrane region" description="Helical" evidence="1">
    <location>
        <begin position="48"/>
        <end position="67"/>
    </location>
</feature>
<dbReference type="EMBL" id="CP115965">
    <property type="protein sequence ID" value="WZW98787.1"/>
    <property type="molecule type" value="Genomic_DNA"/>
</dbReference>
<feature type="transmembrane region" description="Helical" evidence="1">
    <location>
        <begin position="74"/>
        <end position="92"/>
    </location>
</feature>
<evidence type="ECO:0000256" key="1">
    <source>
        <dbReference type="SAM" id="Phobius"/>
    </source>
</evidence>
<feature type="transmembrane region" description="Helical" evidence="1">
    <location>
        <begin position="98"/>
        <end position="120"/>
    </location>
</feature>
<keyword evidence="1" id="KW-1133">Transmembrane helix</keyword>